<dbReference type="Proteomes" id="UP000436006">
    <property type="component" value="Unassembled WGS sequence"/>
</dbReference>
<dbReference type="InterPro" id="IPR008220">
    <property type="entry name" value="HAT_MetX-like"/>
</dbReference>
<feature type="domain" description="AB hydrolase-1" evidence="1">
    <location>
        <begin position="104"/>
        <end position="334"/>
    </location>
</feature>
<dbReference type="InterPro" id="IPR029058">
    <property type="entry name" value="AB_hydrolase_fold"/>
</dbReference>
<dbReference type="RefSeq" id="WP_157588456.1">
    <property type="nucleotide sequence ID" value="NZ_WPIN01000012.1"/>
</dbReference>
<dbReference type="Pfam" id="PF00561">
    <property type="entry name" value="Abhydrolase_1"/>
    <property type="match status" value="1"/>
</dbReference>
<dbReference type="PANTHER" id="PTHR32268">
    <property type="entry name" value="HOMOSERINE O-ACETYLTRANSFERASE"/>
    <property type="match status" value="1"/>
</dbReference>
<dbReference type="SUPFAM" id="SSF53474">
    <property type="entry name" value="alpha/beta-Hydrolases"/>
    <property type="match status" value="1"/>
</dbReference>
<evidence type="ECO:0000313" key="3">
    <source>
        <dbReference type="Proteomes" id="UP000436006"/>
    </source>
</evidence>
<evidence type="ECO:0000259" key="1">
    <source>
        <dbReference type="Pfam" id="PF00561"/>
    </source>
</evidence>
<sequence>MKKTVSRMIPYRQQLPINRRACWVKWMPILLNLCLLTNQLAAQQRFADIGDFQLENGQLIRSCRIGYRTFGKLNATRSNAILVPTWFGGTSANVSFVANPGGIADSTQYFTIVVDALGDGISSSPSNSPTQAEALFPQFSIRDMVRSEYILVTKSLGLSHLQAVMGISMGGMQCFEWLVTYPDFMDKVVPIIGTPKQGSYDLVQWGTQLRILEGGNFSAEAMRTVGRLHELVLTTPVYFREHLKSEAAPGFIQEQEESYRKRNPYDWASQLRAMIGMDIYRGKPMAELRSIIKAQLLVIVGVQDHMVTPDGAIELAQFLQVPLVKLDSACGHMVISCESATIQKAVRSFLAK</sequence>
<comment type="caution">
    <text evidence="2">The sequence shown here is derived from an EMBL/GenBank/DDBJ whole genome shotgun (WGS) entry which is preliminary data.</text>
</comment>
<reference evidence="2 3" key="1">
    <citation type="submission" date="2019-12" db="EMBL/GenBank/DDBJ databases">
        <title>Spirosoma sp. HMF4905 genome sequencing and assembly.</title>
        <authorList>
            <person name="Kang H."/>
            <person name="Cha I."/>
            <person name="Kim H."/>
            <person name="Joh K."/>
        </authorList>
    </citation>
    <scope>NUCLEOTIDE SEQUENCE [LARGE SCALE GENOMIC DNA]</scope>
    <source>
        <strain evidence="2 3">HMF4905</strain>
    </source>
</reference>
<keyword evidence="3" id="KW-1185">Reference proteome</keyword>
<gene>
    <name evidence="2" type="ORF">GO755_27150</name>
</gene>
<dbReference type="EMBL" id="WPIN01000012">
    <property type="protein sequence ID" value="MVM33745.1"/>
    <property type="molecule type" value="Genomic_DNA"/>
</dbReference>
<evidence type="ECO:0000313" key="2">
    <source>
        <dbReference type="EMBL" id="MVM33745.1"/>
    </source>
</evidence>
<organism evidence="2 3">
    <name type="scientific">Spirosoma arboris</name>
    <dbReference type="NCBI Taxonomy" id="2682092"/>
    <lineage>
        <taxon>Bacteria</taxon>
        <taxon>Pseudomonadati</taxon>
        <taxon>Bacteroidota</taxon>
        <taxon>Cytophagia</taxon>
        <taxon>Cytophagales</taxon>
        <taxon>Cytophagaceae</taxon>
        <taxon>Spirosoma</taxon>
    </lineage>
</organism>
<dbReference type="GO" id="GO:0016747">
    <property type="term" value="F:acyltransferase activity, transferring groups other than amino-acyl groups"/>
    <property type="evidence" value="ECO:0007669"/>
    <property type="project" value="InterPro"/>
</dbReference>
<name>A0A7K1SJ02_9BACT</name>
<accession>A0A7K1SJ02</accession>
<protein>
    <submittedName>
        <fullName evidence="2">Alpha/beta fold hydrolase</fullName>
    </submittedName>
</protein>
<dbReference type="Gene3D" id="3.40.50.1820">
    <property type="entry name" value="alpha/beta hydrolase"/>
    <property type="match status" value="1"/>
</dbReference>
<dbReference type="GO" id="GO:0016787">
    <property type="term" value="F:hydrolase activity"/>
    <property type="evidence" value="ECO:0007669"/>
    <property type="project" value="UniProtKB-KW"/>
</dbReference>
<dbReference type="InterPro" id="IPR000073">
    <property type="entry name" value="AB_hydrolase_1"/>
</dbReference>
<dbReference type="AlphaFoldDB" id="A0A7K1SJ02"/>
<keyword evidence="2" id="KW-0378">Hydrolase</keyword>
<proteinExistence type="predicted"/>